<reference evidence="2 3" key="1">
    <citation type="submission" date="2018-03" db="EMBL/GenBank/DDBJ databases">
        <title>Bacillus urumqiensis sp. nov., a moderately haloalkaliphilic bacterium isolated from a salt lake.</title>
        <authorList>
            <person name="Zhao B."/>
            <person name="Liao Z."/>
        </authorList>
    </citation>
    <scope>NUCLEOTIDE SEQUENCE [LARGE SCALE GENOMIC DNA]</scope>
    <source>
        <strain evidence="2 3">BZ-SZ-XJ18</strain>
    </source>
</reference>
<dbReference type="RefSeq" id="WP_105960050.1">
    <property type="nucleotide sequence ID" value="NZ_PVNS01000014.1"/>
</dbReference>
<dbReference type="OrthoDB" id="2972930at2"/>
<comment type="caution">
    <text evidence="2">The sequence shown here is derived from an EMBL/GenBank/DDBJ whole genome shotgun (WGS) entry which is preliminary data.</text>
</comment>
<keyword evidence="3" id="KW-1185">Reference proteome</keyword>
<accession>A0A2P6ME48</accession>
<evidence type="ECO:0000313" key="3">
    <source>
        <dbReference type="Proteomes" id="UP000243650"/>
    </source>
</evidence>
<feature type="transmembrane region" description="Helical" evidence="1">
    <location>
        <begin position="12"/>
        <end position="29"/>
    </location>
</feature>
<proteinExistence type="predicted"/>
<dbReference type="Proteomes" id="UP000243650">
    <property type="component" value="Unassembled WGS sequence"/>
</dbReference>
<evidence type="ECO:0000313" key="2">
    <source>
        <dbReference type="EMBL" id="PRO64559.1"/>
    </source>
</evidence>
<protein>
    <submittedName>
        <fullName evidence="2">Uncharacterized protein</fullName>
    </submittedName>
</protein>
<keyword evidence="1" id="KW-0812">Transmembrane</keyword>
<organism evidence="2 3">
    <name type="scientific">Alkalicoccus urumqiensis</name>
    <name type="common">Bacillus urumqiensis</name>
    <dbReference type="NCBI Taxonomy" id="1548213"/>
    <lineage>
        <taxon>Bacteria</taxon>
        <taxon>Bacillati</taxon>
        <taxon>Bacillota</taxon>
        <taxon>Bacilli</taxon>
        <taxon>Bacillales</taxon>
        <taxon>Bacillaceae</taxon>
        <taxon>Alkalicoccus</taxon>
    </lineage>
</organism>
<dbReference type="EMBL" id="PVNS01000014">
    <property type="protein sequence ID" value="PRO64559.1"/>
    <property type="molecule type" value="Genomic_DNA"/>
</dbReference>
<dbReference type="AlphaFoldDB" id="A0A2P6ME48"/>
<name>A0A2P6ME48_ALKUR</name>
<evidence type="ECO:0000256" key="1">
    <source>
        <dbReference type="SAM" id="Phobius"/>
    </source>
</evidence>
<keyword evidence="1" id="KW-1133">Transmembrane helix</keyword>
<keyword evidence="1" id="KW-0472">Membrane</keyword>
<gene>
    <name evidence="2" type="ORF">C6I21_13755</name>
</gene>
<sequence length="223" mass="26358">MEGILEAFPTEIWVVLITFLGVAINAFILRSNVKKSRISESIISQRIEWSQTVRQLFVEFISLAREEHSTSNKKRMVKIVDELSLLFRVSERVPELLLKKKIEYIYNIESPEAFKTDGTVISDIINLQRIILKSEWKRIKVEVEKGKLLTSRKVNLITKKVARDYRLREEFIEFHKKNANEKGIASDLFNEIEKLFEIKIVYNFSVKTRKFIKKVYSNIFKKR</sequence>